<feature type="transmembrane region" description="Helical" evidence="18">
    <location>
        <begin position="107"/>
        <end position="127"/>
    </location>
</feature>
<organism evidence="20 21">
    <name type="scientific">Aurantimonas endophytica</name>
    <dbReference type="NCBI Taxonomy" id="1522175"/>
    <lineage>
        <taxon>Bacteria</taxon>
        <taxon>Pseudomonadati</taxon>
        <taxon>Pseudomonadota</taxon>
        <taxon>Alphaproteobacteria</taxon>
        <taxon>Hyphomicrobiales</taxon>
        <taxon>Aurantimonadaceae</taxon>
        <taxon>Aurantimonas</taxon>
    </lineage>
</organism>
<evidence type="ECO:0000256" key="1">
    <source>
        <dbReference type="ARBA" id="ARBA00004651"/>
    </source>
</evidence>
<keyword evidence="5" id="KW-0132">Cell division</keyword>
<evidence type="ECO:0000256" key="6">
    <source>
        <dbReference type="ARBA" id="ARBA00022692"/>
    </source>
</evidence>
<dbReference type="GO" id="GO:0005524">
    <property type="term" value="F:ATP binding"/>
    <property type="evidence" value="ECO:0007669"/>
    <property type="project" value="UniProtKB-UniRule"/>
</dbReference>
<evidence type="ECO:0000256" key="5">
    <source>
        <dbReference type="ARBA" id="ARBA00022618"/>
    </source>
</evidence>
<keyword evidence="13" id="KW-0131">Cell cycle</keyword>
<dbReference type="GO" id="GO:0005886">
    <property type="term" value="C:plasma membrane"/>
    <property type="evidence" value="ECO:0007669"/>
    <property type="project" value="UniProtKB-SubCell"/>
</dbReference>
<comment type="similarity">
    <text evidence="2">Belongs to the FtsK/SpoIIIE/SftA family.</text>
</comment>
<dbReference type="Pfam" id="PF17854">
    <property type="entry name" value="FtsK_alpha"/>
    <property type="match status" value="1"/>
</dbReference>
<dbReference type="InterPro" id="IPR002543">
    <property type="entry name" value="FtsK_dom"/>
</dbReference>
<evidence type="ECO:0000256" key="9">
    <source>
        <dbReference type="ARBA" id="ARBA00022840"/>
    </source>
</evidence>
<dbReference type="InterPro" id="IPR027417">
    <property type="entry name" value="P-loop_NTPase"/>
</dbReference>
<evidence type="ECO:0000256" key="4">
    <source>
        <dbReference type="ARBA" id="ARBA00022475"/>
    </source>
</evidence>
<dbReference type="SUPFAM" id="SSF46785">
    <property type="entry name" value="Winged helix' DNA-binding domain"/>
    <property type="match status" value="1"/>
</dbReference>
<dbReference type="InterPro" id="IPR050206">
    <property type="entry name" value="FtsK/SpoIIIE/SftA"/>
</dbReference>
<dbReference type="EMBL" id="JACIEM010000003">
    <property type="protein sequence ID" value="MBB4003803.1"/>
    <property type="molecule type" value="Genomic_DNA"/>
</dbReference>
<dbReference type="Gene3D" id="3.30.980.40">
    <property type="match status" value="1"/>
</dbReference>
<evidence type="ECO:0000256" key="17">
    <source>
        <dbReference type="SAM" id="MobiDB-lite"/>
    </source>
</evidence>
<evidence type="ECO:0000256" key="11">
    <source>
        <dbReference type="ARBA" id="ARBA00023125"/>
    </source>
</evidence>
<dbReference type="Gene3D" id="3.40.50.300">
    <property type="entry name" value="P-loop containing nucleotide triphosphate hydrolases"/>
    <property type="match status" value="1"/>
</dbReference>
<evidence type="ECO:0000256" key="3">
    <source>
        <dbReference type="ARBA" id="ARBA00020887"/>
    </source>
</evidence>
<evidence type="ECO:0000256" key="2">
    <source>
        <dbReference type="ARBA" id="ARBA00006474"/>
    </source>
</evidence>
<dbReference type="Proteomes" id="UP000588647">
    <property type="component" value="Unassembled WGS sequence"/>
</dbReference>
<feature type="domain" description="FtsK" evidence="19">
    <location>
        <begin position="570"/>
        <end position="789"/>
    </location>
</feature>
<dbReference type="Pfam" id="PF13491">
    <property type="entry name" value="FtsK_4TM"/>
    <property type="match status" value="1"/>
</dbReference>
<evidence type="ECO:0000256" key="15">
    <source>
        <dbReference type="ARBA" id="ARBA00025923"/>
    </source>
</evidence>
<feature type="binding site" evidence="16">
    <location>
        <begin position="587"/>
        <end position="594"/>
    </location>
    <ligand>
        <name>ATP</name>
        <dbReference type="ChEBI" id="CHEBI:30616"/>
    </ligand>
</feature>
<dbReference type="InterPro" id="IPR041027">
    <property type="entry name" value="FtsK_alpha"/>
</dbReference>
<dbReference type="SMART" id="SM00843">
    <property type="entry name" value="Ftsk_gamma"/>
    <property type="match status" value="1"/>
</dbReference>
<reference evidence="20 21" key="1">
    <citation type="submission" date="2020-08" db="EMBL/GenBank/DDBJ databases">
        <title>Genomic Encyclopedia of Type Strains, Phase IV (KMG-IV): sequencing the most valuable type-strain genomes for metagenomic binning, comparative biology and taxonomic classification.</title>
        <authorList>
            <person name="Goeker M."/>
        </authorList>
    </citation>
    <scope>NUCLEOTIDE SEQUENCE [LARGE SCALE GENOMIC DNA]</scope>
    <source>
        <strain evidence="20 21">DSM 103570</strain>
    </source>
</reference>
<dbReference type="InterPro" id="IPR025199">
    <property type="entry name" value="FtsK_4TM"/>
</dbReference>
<keyword evidence="9 16" id="KW-0067">ATP-binding</keyword>
<dbReference type="InterPro" id="IPR018541">
    <property type="entry name" value="Ftsk_gamma"/>
</dbReference>
<evidence type="ECO:0000256" key="14">
    <source>
        <dbReference type="ARBA" id="ARBA00024784"/>
    </source>
</evidence>
<dbReference type="PANTHER" id="PTHR22683">
    <property type="entry name" value="SPORULATION PROTEIN RELATED"/>
    <property type="match status" value="1"/>
</dbReference>
<dbReference type="Pfam" id="PF01580">
    <property type="entry name" value="FtsK_SpoIIIE"/>
    <property type="match status" value="1"/>
</dbReference>
<comment type="subunit">
    <text evidence="15">Homohexamer. Forms a ring that surrounds DNA.</text>
</comment>
<dbReference type="GO" id="GO:0007059">
    <property type="term" value="P:chromosome segregation"/>
    <property type="evidence" value="ECO:0007669"/>
    <property type="project" value="UniProtKB-KW"/>
</dbReference>
<evidence type="ECO:0000259" key="19">
    <source>
        <dbReference type="PROSITE" id="PS50901"/>
    </source>
</evidence>
<dbReference type="InterPro" id="IPR036390">
    <property type="entry name" value="WH_DNA-bd_sf"/>
</dbReference>
<dbReference type="InterPro" id="IPR003593">
    <property type="entry name" value="AAA+_ATPase"/>
</dbReference>
<dbReference type="PROSITE" id="PS50901">
    <property type="entry name" value="FTSK"/>
    <property type="match status" value="1"/>
</dbReference>
<keyword evidence="21" id="KW-1185">Reference proteome</keyword>
<dbReference type="SMART" id="SM00382">
    <property type="entry name" value="AAA"/>
    <property type="match status" value="1"/>
</dbReference>
<evidence type="ECO:0000256" key="8">
    <source>
        <dbReference type="ARBA" id="ARBA00022829"/>
    </source>
</evidence>
<keyword evidence="4" id="KW-1003">Cell membrane</keyword>
<keyword evidence="7 16" id="KW-0547">Nucleotide-binding</keyword>
<keyword evidence="11" id="KW-0238">DNA-binding</keyword>
<feature type="region of interest" description="Disordered" evidence="17">
    <location>
        <begin position="248"/>
        <end position="274"/>
    </location>
</feature>
<feature type="transmembrane region" description="Helical" evidence="18">
    <location>
        <begin position="21"/>
        <end position="45"/>
    </location>
</feature>
<keyword evidence="10 18" id="KW-1133">Transmembrane helix</keyword>
<evidence type="ECO:0000256" key="10">
    <source>
        <dbReference type="ARBA" id="ARBA00022989"/>
    </source>
</evidence>
<evidence type="ECO:0000256" key="12">
    <source>
        <dbReference type="ARBA" id="ARBA00023136"/>
    </source>
</evidence>
<dbReference type="AlphaFoldDB" id="A0A7W6HEP2"/>
<proteinExistence type="inferred from homology"/>
<protein>
    <recommendedName>
        <fullName evidence="3">DNA translocase FtsK</fullName>
    </recommendedName>
</protein>
<gene>
    <name evidence="20" type="ORF">GGR03_002884</name>
</gene>
<evidence type="ECO:0000256" key="16">
    <source>
        <dbReference type="PROSITE-ProRule" id="PRU00289"/>
    </source>
</evidence>
<dbReference type="Gene3D" id="1.10.10.10">
    <property type="entry name" value="Winged helix-like DNA-binding domain superfamily/Winged helix DNA-binding domain"/>
    <property type="match status" value="1"/>
</dbReference>
<keyword evidence="12 18" id="KW-0472">Membrane</keyword>
<dbReference type="CDD" id="cd01127">
    <property type="entry name" value="TrwB_TraG_TraD_VirD4"/>
    <property type="match status" value="1"/>
</dbReference>
<feature type="region of interest" description="Disordered" evidence="17">
    <location>
        <begin position="368"/>
        <end position="397"/>
    </location>
</feature>
<dbReference type="GO" id="GO:0051301">
    <property type="term" value="P:cell division"/>
    <property type="evidence" value="ECO:0007669"/>
    <property type="project" value="UniProtKB-KW"/>
</dbReference>
<sequence length="939" mass="99769">MAMAQTAARDGETSFIRRQGEIAGAAGLLGLAVYLGVACATWTVTDPSLSQSNQNMVENWAGPSGAIVADLAMQVFGLAAALLVALPAIWGLILLSGRSIDHIWRRAWYGVAGIVLAAAALGCLPAPEGWPLPIGLGGVAGDIVLKFPALATGAFPEGFLALVLALMMAGPAGWLFLNGAGLIDRRGASPAQAGRRSAPLDEVDDEDAGESRFALLFGALAHTAYSARSAIGRRLEARRAAKAPREFGDRFDDWQDEDDLDAPIPAPQPRAAQREIRVSVSEPTDGDYYDPMDGDAPAYADDAAGEMPWDEGNDSVHTAPDLDDDAFVIGPGDRVSPNAAPIAEEQGGWRGLLAGNIVAFPGRRKAETPAANGVAGAARSGAPAREPASRPTEPAARVVPQATITAEQRKLRSGSGRAVALQPAAGHAPAAPFILPSVDFLTPPKARSRDSSLSPEVLQENARLLEGVLEDFGVKGEIIEVRPGPVVTLYELEPAPGIKSSRVIGLADDIARSMSAIAARVAVIPGKNAIGIELPNQRRETVYFREMIASESFIQNKSRLALALGKTIGGEPVIADLAKMPHLLVAGTTGSGKSVSINTMILSLLYRLTPAECRMIMIDPKMLELSVYDGIPHLLAPVVTDPKKAVVALKWTVKEMEDRYRKMSKVGVRNIDGFNTRVRQALEKGETISRTVQTGFDRESGEPIFETEEFDLEPLPFIVVIIDEMADLMMVAGKDIEGTVQRLAQMARAAGIHVIMATQRPSVDVITGTIKANFPTRISFQVTSKIDSRTILQEQGAEQLLGMGDMLFMAGGGRIQRVHGPFVDDSEVEDIVRHLKSQGVPDYLDAILEDDDEDGGAAAGASGGSGGGDVDEGADLYDQAVAVVLRDGKASTSYVQRRLSIGYNRAASIIERMEKEGIVGPANHAGKREILVPTEDDRM</sequence>
<comment type="caution">
    <text evidence="20">The sequence shown here is derived from an EMBL/GenBank/DDBJ whole genome shotgun (WGS) entry which is preliminary data.</text>
</comment>
<feature type="transmembrane region" description="Helical" evidence="18">
    <location>
        <begin position="158"/>
        <end position="177"/>
    </location>
</feature>
<dbReference type="Pfam" id="PF09397">
    <property type="entry name" value="FtsK_gamma"/>
    <property type="match status" value="1"/>
</dbReference>
<dbReference type="GO" id="GO:0003677">
    <property type="term" value="F:DNA binding"/>
    <property type="evidence" value="ECO:0007669"/>
    <property type="project" value="UniProtKB-KW"/>
</dbReference>
<evidence type="ECO:0000256" key="7">
    <source>
        <dbReference type="ARBA" id="ARBA00022741"/>
    </source>
</evidence>
<comment type="function">
    <text evidence="14">Essential cell division protein that coordinates cell division and chromosome segregation. The N-terminus is involved in assembly of the cell-division machinery. The C-terminus functions as a DNA motor that moves dsDNA in an ATP-dependent manner towards the dif recombination site, which is located within the replication terminus region. Translocation stops specifically at Xer-dif sites, where FtsK interacts with the Xer recombinase, allowing activation of chromosome unlinking by recombination. FtsK orienting polar sequences (KOPS) guide the direction of DNA translocation. FtsK can remove proteins from DNA as it translocates, but translocation stops specifically at XerCD-dif site, thereby preventing removal of XerC and XerD from dif.</text>
</comment>
<accession>A0A7W6HEP2</accession>
<name>A0A7W6HEP2_9HYPH</name>
<evidence type="ECO:0000313" key="21">
    <source>
        <dbReference type="Proteomes" id="UP000588647"/>
    </source>
</evidence>
<feature type="transmembrane region" description="Helical" evidence="18">
    <location>
        <begin position="65"/>
        <end position="95"/>
    </location>
</feature>
<evidence type="ECO:0000313" key="20">
    <source>
        <dbReference type="EMBL" id="MBB4003803.1"/>
    </source>
</evidence>
<dbReference type="PANTHER" id="PTHR22683:SF41">
    <property type="entry name" value="DNA TRANSLOCASE FTSK"/>
    <property type="match status" value="1"/>
</dbReference>
<dbReference type="SUPFAM" id="SSF52540">
    <property type="entry name" value="P-loop containing nucleoside triphosphate hydrolases"/>
    <property type="match status" value="1"/>
</dbReference>
<keyword evidence="6 18" id="KW-0812">Transmembrane</keyword>
<evidence type="ECO:0000256" key="13">
    <source>
        <dbReference type="ARBA" id="ARBA00023306"/>
    </source>
</evidence>
<comment type="subcellular location">
    <subcellularLocation>
        <location evidence="1">Cell membrane</location>
        <topology evidence="1">Multi-pass membrane protein</topology>
    </subcellularLocation>
</comment>
<dbReference type="InterPro" id="IPR036388">
    <property type="entry name" value="WH-like_DNA-bd_sf"/>
</dbReference>
<evidence type="ECO:0000256" key="18">
    <source>
        <dbReference type="SAM" id="Phobius"/>
    </source>
</evidence>
<keyword evidence="8" id="KW-0159">Chromosome partition</keyword>